<name>A0ABQ3BKI8_9ACTN</name>
<evidence type="ECO:0000313" key="2">
    <source>
        <dbReference type="EMBL" id="GGZ45866.1"/>
    </source>
</evidence>
<dbReference type="Proteomes" id="UP000624183">
    <property type="component" value="Unassembled WGS sequence"/>
</dbReference>
<reference evidence="3" key="1">
    <citation type="journal article" date="2019" name="Int. J. Syst. Evol. Microbiol.">
        <title>The Global Catalogue of Microorganisms (GCM) 10K type strain sequencing project: providing services to taxonomists for standard genome sequencing and annotation.</title>
        <authorList>
            <consortium name="The Broad Institute Genomics Platform"/>
            <consortium name="The Broad Institute Genome Sequencing Center for Infectious Disease"/>
            <person name="Wu L."/>
            <person name="Ma J."/>
        </authorList>
    </citation>
    <scope>NUCLEOTIDE SEQUENCE [LARGE SCALE GENOMIC DNA]</scope>
    <source>
        <strain evidence="3">JCM 4602</strain>
    </source>
</reference>
<evidence type="ECO:0008006" key="4">
    <source>
        <dbReference type="Google" id="ProtNLM"/>
    </source>
</evidence>
<keyword evidence="3" id="KW-1185">Reference proteome</keyword>
<protein>
    <recommendedName>
        <fullName evidence="4">TFIIB-type zinc ribbon-containing protein</fullName>
    </recommendedName>
</protein>
<accession>A0ABQ3BKI8</accession>
<proteinExistence type="predicted"/>
<sequence length="177" mass="20324">MAPGSHTGPMSPISPRHRFRDPRSTRCDFLGSILVRCPNCDKTAHVGTAEDPAEVRDQNLFTPRRLVCRNCGTAKDSRRGGLVLHRDPYGSARDPYFGVRLWLQTETRHGWVWAYNLEHLDLVKRFVQASLREGIPWHDHGRKMTVVARLPAWMQQARNRDEVLRAIARIHASLLRT</sequence>
<comment type="caution">
    <text evidence="2">The sequence shown here is derived from an EMBL/GenBank/DDBJ whole genome shotgun (WGS) entry which is preliminary data.</text>
</comment>
<feature type="region of interest" description="Disordered" evidence="1">
    <location>
        <begin position="1"/>
        <end position="22"/>
    </location>
</feature>
<evidence type="ECO:0000313" key="3">
    <source>
        <dbReference type="Proteomes" id="UP000624183"/>
    </source>
</evidence>
<dbReference type="EMBL" id="BMUW01000002">
    <property type="protein sequence ID" value="GGZ45866.1"/>
    <property type="molecule type" value="Genomic_DNA"/>
</dbReference>
<organism evidence="2 3">
    <name type="scientific">Streptomyces rubiginosohelvolus</name>
    <dbReference type="NCBI Taxonomy" id="67362"/>
    <lineage>
        <taxon>Bacteria</taxon>
        <taxon>Bacillati</taxon>
        <taxon>Actinomycetota</taxon>
        <taxon>Actinomycetes</taxon>
        <taxon>Kitasatosporales</taxon>
        <taxon>Streptomycetaceae</taxon>
        <taxon>Streptomyces</taxon>
    </lineage>
</organism>
<gene>
    <name evidence="2" type="ORF">GCM10010328_20570</name>
</gene>
<evidence type="ECO:0000256" key="1">
    <source>
        <dbReference type="SAM" id="MobiDB-lite"/>
    </source>
</evidence>